<keyword evidence="5 6" id="KW-0472">Membrane</keyword>
<protein>
    <submittedName>
        <fullName evidence="8">Bacterial type II secretion system protein F domain protein</fullName>
    </submittedName>
</protein>
<keyword evidence="4 6" id="KW-1133">Transmembrane helix</keyword>
<feature type="domain" description="Type II secretion system protein GspF" evidence="7">
    <location>
        <begin position="162"/>
        <end position="289"/>
    </location>
</feature>
<evidence type="ECO:0000256" key="1">
    <source>
        <dbReference type="ARBA" id="ARBA00004651"/>
    </source>
</evidence>
<accession>A0A518JLQ4</accession>
<keyword evidence="2" id="KW-1003">Cell membrane</keyword>
<dbReference type="Pfam" id="PF00482">
    <property type="entry name" value="T2SSF"/>
    <property type="match status" value="1"/>
</dbReference>
<evidence type="ECO:0000259" key="7">
    <source>
        <dbReference type="Pfam" id="PF00482"/>
    </source>
</evidence>
<evidence type="ECO:0000256" key="4">
    <source>
        <dbReference type="ARBA" id="ARBA00022989"/>
    </source>
</evidence>
<dbReference type="GO" id="GO:0005886">
    <property type="term" value="C:plasma membrane"/>
    <property type="evidence" value="ECO:0007669"/>
    <property type="project" value="UniProtKB-SubCell"/>
</dbReference>
<sequence length="298" mass="32848">MGMMTCLLTAAAVALLCYTVLDISTSRRVVDPQGGRFEQQRREALRKANAAYRYGEPLIDQWNTIWPSNAPILAATDEHLHAAGIREPWKPQEYLNVKRLEGIGIAVGCFLTGLFILEYSIVASLFIGLIAFSIQQSVSARTLKSQAIVRQMRLKRRFAGVIELMALMMEVGAGFQEALQTAARESQGTPLGEELGLVEKEIAMGALRSKALLGFADRNRDPDMTEVIMSINEGEELGTPVTTILRRQADQMRQKRSQWAEKAAEESQVAIVFPAMLIMVACLLIVVAPFVLSVLPGI</sequence>
<dbReference type="AlphaFoldDB" id="A0A518JLQ4"/>
<evidence type="ECO:0000313" key="9">
    <source>
        <dbReference type="Proteomes" id="UP000315082"/>
    </source>
</evidence>
<dbReference type="InterPro" id="IPR042094">
    <property type="entry name" value="T2SS_GspF_sf"/>
</dbReference>
<dbReference type="PANTHER" id="PTHR35007:SF2">
    <property type="entry name" value="PILUS ASSEMBLE PROTEIN"/>
    <property type="match status" value="1"/>
</dbReference>
<feature type="transmembrane region" description="Helical" evidence="6">
    <location>
        <begin position="269"/>
        <end position="292"/>
    </location>
</feature>
<dbReference type="InterPro" id="IPR018076">
    <property type="entry name" value="T2SS_GspF_dom"/>
</dbReference>
<keyword evidence="3 6" id="KW-0812">Transmembrane</keyword>
<keyword evidence="9" id="KW-1185">Reference proteome</keyword>
<dbReference type="Gene3D" id="1.20.81.30">
    <property type="entry name" value="Type II secretion system (T2SS), domain F"/>
    <property type="match status" value="1"/>
</dbReference>
<dbReference type="KEGG" id="rcf:Poly24_01540"/>
<reference evidence="8 9" key="1">
    <citation type="submission" date="2019-02" db="EMBL/GenBank/DDBJ databases">
        <title>Deep-cultivation of Planctomycetes and their phenomic and genomic characterization uncovers novel biology.</title>
        <authorList>
            <person name="Wiegand S."/>
            <person name="Jogler M."/>
            <person name="Boedeker C."/>
            <person name="Pinto D."/>
            <person name="Vollmers J."/>
            <person name="Rivas-Marin E."/>
            <person name="Kohn T."/>
            <person name="Peeters S.H."/>
            <person name="Heuer A."/>
            <person name="Rast P."/>
            <person name="Oberbeckmann S."/>
            <person name="Bunk B."/>
            <person name="Jeske O."/>
            <person name="Meyerdierks A."/>
            <person name="Storesund J.E."/>
            <person name="Kallscheuer N."/>
            <person name="Luecker S."/>
            <person name="Lage O.M."/>
            <person name="Pohl T."/>
            <person name="Merkel B.J."/>
            <person name="Hornburger P."/>
            <person name="Mueller R.-W."/>
            <person name="Bruemmer F."/>
            <person name="Labrenz M."/>
            <person name="Spormann A.M."/>
            <person name="Op den Camp H."/>
            <person name="Overmann J."/>
            <person name="Amann R."/>
            <person name="Jetten M.S.M."/>
            <person name="Mascher T."/>
            <person name="Medema M.H."/>
            <person name="Devos D.P."/>
            <person name="Kaster A.-K."/>
            <person name="Ovreas L."/>
            <person name="Rohde M."/>
            <person name="Galperin M.Y."/>
            <person name="Jogler C."/>
        </authorList>
    </citation>
    <scope>NUCLEOTIDE SEQUENCE [LARGE SCALE GENOMIC DNA]</scope>
    <source>
        <strain evidence="8 9">Poly24</strain>
    </source>
</reference>
<gene>
    <name evidence="8" type="ORF">Poly24_01540</name>
</gene>
<proteinExistence type="predicted"/>
<evidence type="ECO:0000256" key="5">
    <source>
        <dbReference type="ARBA" id="ARBA00023136"/>
    </source>
</evidence>
<feature type="transmembrane region" description="Helical" evidence="6">
    <location>
        <begin position="103"/>
        <end position="134"/>
    </location>
</feature>
<evidence type="ECO:0000313" key="8">
    <source>
        <dbReference type="EMBL" id="QDV66468.1"/>
    </source>
</evidence>
<dbReference type="RefSeq" id="WP_197452226.1">
    <property type="nucleotide sequence ID" value="NZ_CP036348.1"/>
</dbReference>
<dbReference type="PANTHER" id="PTHR35007">
    <property type="entry name" value="INTEGRAL MEMBRANE PROTEIN-RELATED"/>
    <property type="match status" value="1"/>
</dbReference>
<organism evidence="8 9">
    <name type="scientific">Rosistilla carotiformis</name>
    <dbReference type="NCBI Taxonomy" id="2528017"/>
    <lineage>
        <taxon>Bacteria</taxon>
        <taxon>Pseudomonadati</taxon>
        <taxon>Planctomycetota</taxon>
        <taxon>Planctomycetia</taxon>
        <taxon>Pirellulales</taxon>
        <taxon>Pirellulaceae</taxon>
        <taxon>Rosistilla</taxon>
    </lineage>
</organism>
<comment type="subcellular location">
    <subcellularLocation>
        <location evidence="1">Cell membrane</location>
        <topology evidence="1">Multi-pass membrane protein</topology>
    </subcellularLocation>
</comment>
<evidence type="ECO:0000256" key="2">
    <source>
        <dbReference type="ARBA" id="ARBA00022475"/>
    </source>
</evidence>
<evidence type="ECO:0000256" key="6">
    <source>
        <dbReference type="SAM" id="Phobius"/>
    </source>
</evidence>
<dbReference type="Proteomes" id="UP000315082">
    <property type="component" value="Chromosome"/>
</dbReference>
<dbReference type="EMBL" id="CP036348">
    <property type="protein sequence ID" value="QDV66468.1"/>
    <property type="molecule type" value="Genomic_DNA"/>
</dbReference>
<evidence type="ECO:0000256" key="3">
    <source>
        <dbReference type="ARBA" id="ARBA00022692"/>
    </source>
</evidence>
<name>A0A518JLQ4_9BACT</name>